<evidence type="ECO:0000313" key="2">
    <source>
        <dbReference type="EMBL" id="SLN67814.1"/>
    </source>
</evidence>
<dbReference type="EMBL" id="FWFX01000014">
    <property type="protein sequence ID" value="SLN67814.1"/>
    <property type="molecule type" value="Genomic_DNA"/>
</dbReference>
<dbReference type="OrthoDB" id="5291101at2"/>
<sequence>MKYSIVIPVFNSGPKIATTIESLLQQVSVLKGEDSVHVIVADGASTDDTLDHVRAFDDPRIEIISEPDSGMYDALAKGFARVTDSDVTSYMPAGERYDRYTFEIVSMIFKKYGQIKWLTGRAVARNCYGHIHDGRLRHPYLRNLIDCGMYGTRLDAIQQESTLWRSSEDLLIDLEHLTTFKLAGDYFLWKSLAQKNELYVVNAHMGSFTFEGDQLSRQVPGAYRKEMRTIRRKPTVMERLHGLLLRQREKRIVPKYSAKRMVTFHLDTEEWVLNE</sequence>
<keyword evidence="3" id="KW-1185">Reference proteome</keyword>
<evidence type="ECO:0000313" key="3">
    <source>
        <dbReference type="Proteomes" id="UP000193061"/>
    </source>
</evidence>
<dbReference type="Pfam" id="PF00535">
    <property type="entry name" value="Glycos_transf_2"/>
    <property type="match status" value="1"/>
</dbReference>
<dbReference type="InterPro" id="IPR001173">
    <property type="entry name" value="Glyco_trans_2-like"/>
</dbReference>
<dbReference type="SUPFAM" id="SSF53448">
    <property type="entry name" value="Nucleotide-diphospho-sugar transferases"/>
    <property type="match status" value="1"/>
</dbReference>
<dbReference type="Gene3D" id="3.90.550.10">
    <property type="entry name" value="Spore Coat Polysaccharide Biosynthesis Protein SpsA, Chain A"/>
    <property type="match status" value="1"/>
</dbReference>
<dbReference type="Proteomes" id="UP000193061">
    <property type="component" value="Unassembled WGS sequence"/>
</dbReference>
<dbReference type="AlphaFoldDB" id="A0A1X7A203"/>
<dbReference type="GO" id="GO:0016740">
    <property type="term" value="F:transferase activity"/>
    <property type="evidence" value="ECO:0007669"/>
    <property type="project" value="UniProtKB-KW"/>
</dbReference>
<name>A0A1X7A203_9RHOB</name>
<protein>
    <submittedName>
        <fullName evidence="2">Putative glycosyl transferase</fullName>
    </submittedName>
</protein>
<reference evidence="2 3" key="1">
    <citation type="submission" date="2017-03" db="EMBL/GenBank/DDBJ databases">
        <authorList>
            <person name="Afonso C.L."/>
            <person name="Miller P.J."/>
            <person name="Scott M.A."/>
            <person name="Spackman E."/>
            <person name="Goraichik I."/>
            <person name="Dimitrov K.M."/>
            <person name="Suarez D.L."/>
            <person name="Swayne D.E."/>
        </authorList>
    </citation>
    <scope>NUCLEOTIDE SEQUENCE [LARGE SCALE GENOMIC DNA]</scope>
    <source>
        <strain evidence="2 3">CECT 7450</strain>
    </source>
</reference>
<gene>
    <name evidence="2" type="ORF">ROA7450_03638</name>
</gene>
<keyword evidence="2" id="KW-0808">Transferase</keyword>
<evidence type="ECO:0000259" key="1">
    <source>
        <dbReference type="Pfam" id="PF00535"/>
    </source>
</evidence>
<dbReference type="InterPro" id="IPR029044">
    <property type="entry name" value="Nucleotide-diphossugar_trans"/>
</dbReference>
<proteinExistence type="predicted"/>
<accession>A0A1X7A203</accession>
<dbReference type="RefSeq" id="WP_085807301.1">
    <property type="nucleotide sequence ID" value="NZ_FWFX01000014.1"/>
</dbReference>
<feature type="domain" description="Glycosyltransferase 2-like" evidence="1">
    <location>
        <begin position="4"/>
        <end position="83"/>
    </location>
</feature>
<organism evidence="2 3">
    <name type="scientific">Roseovarius albus</name>
    <dbReference type="NCBI Taxonomy" id="1247867"/>
    <lineage>
        <taxon>Bacteria</taxon>
        <taxon>Pseudomonadati</taxon>
        <taxon>Pseudomonadota</taxon>
        <taxon>Alphaproteobacteria</taxon>
        <taxon>Rhodobacterales</taxon>
        <taxon>Roseobacteraceae</taxon>
        <taxon>Roseovarius</taxon>
    </lineage>
</organism>